<name>A0A6I2F6W5_9MICO</name>
<accession>A0A6I2F6W5</accession>
<dbReference type="EMBL" id="WJIF01000010">
    <property type="protein sequence ID" value="MRG61225.1"/>
    <property type="molecule type" value="Genomic_DNA"/>
</dbReference>
<dbReference type="RefSeq" id="WP_153685644.1">
    <property type="nucleotide sequence ID" value="NZ_WJIF01000010.1"/>
</dbReference>
<keyword evidence="2" id="KW-1185">Reference proteome</keyword>
<organism evidence="1 2">
    <name type="scientific">Agromyces agglutinans</name>
    <dbReference type="NCBI Taxonomy" id="2662258"/>
    <lineage>
        <taxon>Bacteria</taxon>
        <taxon>Bacillati</taxon>
        <taxon>Actinomycetota</taxon>
        <taxon>Actinomycetes</taxon>
        <taxon>Micrococcales</taxon>
        <taxon>Microbacteriaceae</taxon>
        <taxon>Agromyces</taxon>
    </lineage>
</organism>
<gene>
    <name evidence="1" type="ORF">GE115_15325</name>
</gene>
<reference evidence="1 2" key="1">
    <citation type="submission" date="2019-10" db="EMBL/GenBank/DDBJ databases">
        <authorList>
            <person name="Nie G."/>
            <person name="Ming H."/>
            <person name="Yi B."/>
        </authorList>
    </citation>
    <scope>NUCLEOTIDE SEQUENCE [LARGE SCALE GENOMIC DNA]</scope>
    <source>
        <strain evidence="1 2">CFH 90414</strain>
    </source>
</reference>
<evidence type="ECO:0000313" key="1">
    <source>
        <dbReference type="EMBL" id="MRG61225.1"/>
    </source>
</evidence>
<protein>
    <submittedName>
        <fullName evidence="1">Uncharacterized protein</fullName>
    </submittedName>
</protein>
<dbReference type="Proteomes" id="UP000431080">
    <property type="component" value="Unassembled WGS sequence"/>
</dbReference>
<evidence type="ECO:0000313" key="2">
    <source>
        <dbReference type="Proteomes" id="UP000431080"/>
    </source>
</evidence>
<proteinExistence type="predicted"/>
<comment type="caution">
    <text evidence="1">The sequence shown here is derived from an EMBL/GenBank/DDBJ whole genome shotgun (WGS) entry which is preliminary data.</text>
</comment>
<dbReference type="AlphaFoldDB" id="A0A6I2F6W5"/>
<sequence>MEPSTSTTLVVVGDEAPTAVKSLTRFANVRAASFRDEHARDDASDADVARWQAASTAPYVVHDHDPLGHVAAAWVEFFDEQATLGVLELEIERAVAAAERHLIAVPDYYVVIHPEAMPTTWRHWWLGVVATASPTRVIPWPEPDESLAGLLRRLPTGRAWPDVERWLPSVVGQVPDRVGLGGAA</sequence>